<dbReference type="InterPro" id="IPR058980">
    <property type="entry name" value="Glyco_transf_N"/>
</dbReference>
<dbReference type="GO" id="GO:0080043">
    <property type="term" value="F:quercetin 3-O-glucosyltransferase activity"/>
    <property type="evidence" value="ECO:0007669"/>
    <property type="project" value="TreeGrafter"/>
</dbReference>
<proteinExistence type="inferred from homology"/>
<evidence type="ECO:0000313" key="4">
    <source>
        <dbReference type="Proteomes" id="UP001327560"/>
    </source>
</evidence>
<protein>
    <submittedName>
        <fullName evidence="3">7-deoxyloganetin glucosyltransferase-like</fullName>
    </submittedName>
</protein>
<organism evidence="3 4">
    <name type="scientific">Canna indica</name>
    <name type="common">Indian-shot</name>
    <dbReference type="NCBI Taxonomy" id="4628"/>
    <lineage>
        <taxon>Eukaryota</taxon>
        <taxon>Viridiplantae</taxon>
        <taxon>Streptophyta</taxon>
        <taxon>Embryophyta</taxon>
        <taxon>Tracheophyta</taxon>
        <taxon>Spermatophyta</taxon>
        <taxon>Magnoliopsida</taxon>
        <taxon>Liliopsida</taxon>
        <taxon>Zingiberales</taxon>
        <taxon>Cannaceae</taxon>
        <taxon>Canna</taxon>
    </lineage>
</organism>
<dbReference type="AlphaFoldDB" id="A0AAQ3KJ96"/>
<dbReference type="Proteomes" id="UP001327560">
    <property type="component" value="Chromosome 5"/>
</dbReference>
<feature type="domain" description="Glycosyltransferase N-terminal" evidence="2">
    <location>
        <begin position="7"/>
        <end position="136"/>
    </location>
</feature>
<dbReference type="GO" id="GO:0080044">
    <property type="term" value="F:quercetin 7-O-glucosyltransferase activity"/>
    <property type="evidence" value="ECO:0007669"/>
    <property type="project" value="TreeGrafter"/>
</dbReference>
<gene>
    <name evidence="3" type="ORF">Cni_G15285</name>
</gene>
<evidence type="ECO:0000259" key="2">
    <source>
        <dbReference type="Pfam" id="PF26168"/>
    </source>
</evidence>
<reference evidence="3 4" key="1">
    <citation type="submission" date="2023-10" db="EMBL/GenBank/DDBJ databases">
        <title>Chromosome-scale genome assembly provides insights into flower coloration mechanisms of Canna indica.</title>
        <authorList>
            <person name="Li C."/>
        </authorList>
    </citation>
    <scope>NUCLEOTIDE SEQUENCE [LARGE SCALE GENOMIC DNA]</scope>
    <source>
        <tissue evidence="3">Flower</tissue>
    </source>
</reference>
<accession>A0AAQ3KJ96</accession>
<comment type="similarity">
    <text evidence="1">Belongs to the UDP-glycosyltransferase family.</text>
</comment>
<dbReference type="Gene3D" id="3.40.50.2000">
    <property type="entry name" value="Glycogen Phosphorylase B"/>
    <property type="match status" value="1"/>
</dbReference>
<evidence type="ECO:0000256" key="1">
    <source>
        <dbReference type="ARBA" id="ARBA00009995"/>
    </source>
</evidence>
<dbReference type="SUPFAM" id="SSF53756">
    <property type="entry name" value="UDP-Glycosyltransferase/glycogen phosphorylase"/>
    <property type="match status" value="1"/>
</dbReference>
<dbReference type="PANTHER" id="PTHR11926">
    <property type="entry name" value="GLUCOSYL/GLUCURONOSYL TRANSFERASES"/>
    <property type="match status" value="1"/>
</dbReference>
<dbReference type="PANTHER" id="PTHR11926:SF1498">
    <property type="entry name" value="GLYCOSYLTRANSFERASE"/>
    <property type="match status" value="1"/>
</dbReference>
<name>A0AAQ3KJ96_9LILI</name>
<dbReference type="EMBL" id="CP136894">
    <property type="protein sequence ID" value="WOL06551.1"/>
    <property type="molecule type" value="Genomic_DNA"/>
</dbReference>
<keyword evidence="4" id="KW-1185">Reference proteome</keyword>
<dbReference type="Pfam" id="PF26168">
    <property type="entry name" value="Glyco_transf_N"/>
    <property type="match status" value="1"/>
</dbReference>
<sequence length="181" mass="19920">MEMPHAVLIPYPTAGQLNPMLQLAQLLQSKGFFVTFVNTESSHRQLRRTAGLDALRGTETLRFVTVADGVSEPDLHGPDHLIELWLAIEQNCPAALAELLMELNSSSSAPRITCVVTNYLMTFAHDVAARLGVPELVFWTTSACGLMASLQLRELIRRGYVPLPGASTTLLLLHRIEPFSL</sequence>
<evidence type="ECO:0000313" key="3">
    <source>
        <dbReference type="EMBL" id="WOL06551.1"/>
    </source>
</evidence>